<feature type="transmembrane region" description="Helical" evidence="14">
    <location>
        <begin position="174"/>
        <end position="193"/>
    </location>
</feature>
<dbReference type="PROSITE" id="PS50109">
    <property type="entry name" value="HIS_KIN"/>
    <property type="match status" value="1"/>
</dbReference>
<dbReference type="Pfam" id="PF02518">
    <property type="entry name" value="HATPase_c"/>
    <property type="match status" value="1"/>
</dbReference>
<evidence type="ECO:0000256" key="6">
    <source>
        <dbReference type="ARBA" id="ARBA00022679"/>
    </source>
</evidence>
<evidence type="ECO:0000256" key="12">
    <source>
        <dbReference type="ARBA" id="ARBA00023012"/>
    </source>
</evidence>
<evidence type="ECO:0000313" key="16">
    <source>
        <dbReference type="EMBL" id="RBW71154.1"/>
    </source>
</evidence>
<comment type="subcellular location">
    <subcellularLocation>
        <location evidence="2">Cell membrane</location>
        <topology evidence="2">Multi-pass membrane protein</topology>
    </subcellularLocation>
</comment>
<feature type="transmembrane region" description="Helical" evidence="14">
    <location>
        <begin position="12"/>
        <end position="31"/>
    </location>
</feature>
<dbReference type="SUPFAM" id="SSF55890">
    <property type="entry name" value="Sporulation response regulatory protein Spo0B"/>
    <property type="match status" value="1"/>
</dbReference>
<dbReference type="PRINTS" id="PR00344">
    <property type="entry name" value="BCTRLSENSOR"/>
</dbReference>
<dbReference type="EMBL" id="QOCW01000002">
    <property type="protein sequence ID" value="RBW71154.1"/>
    <property type="molecule type" value="Genomic_DNA"/>
</dbReference>
<keyword evidence="11 14" id="KW-1133">Transmembrane helix</keyword>
<dbReference type="FunFam" id="1.10.287.130:FF:000011">
    <property type="entry name" value="Sensor histidine kinase DcuS"/>
    <property type="match status" value="1"/>
</dbReference>
<dbReference type="AlphaFoldDB" id="A0A366Y439"/>
<dbReference type="SMART" id="SM00091">
    <property type="entry name" value="PAS"/>
    <property type="match status" value="1"/>
</dbReference>
<organism evidence="16 17">
    <name type="scientific">Bacillus taeanensis</name>
    <dbReference type="NCBI Taxonomy" id="273032"/>
    <lineage>
        <taxon>Bacteria</taxon>
        <taxon>Bacillati</taxon>
        <taxon>Bacillota</taxon>
        <taxon>Bacilli</taxon>
        <taxon>Bacillales</taxon>
        <taxon>Bacillaceae</taxon>
        <taxon>Bacillus</taxon>
    </lineage>
</organism>
<evidence type="ECO:0000256" key="5">
    <source>
        <dbReference type="ARBA" id="ARBA00022553"/>
    </source>
</evidence>
<evidence type="ECO:0000256" key="1">
    <source>
        <dbReference type="ARBA" id="ARBA00000085"/>
    </source>
</evidence>
<dbReference type="InterPro" id="IPR000014">
    <property type="entry name" value="PAS"/>
</dbReference>
<dbReference type="Proteomes" id="UP000253314">
    <property type="component" value="Unassembled WGS sequence"/>
</dbReference>
<dbReference type="RefSeq" id="WP_113804634.1">
    <property type="nucleotide sequence ID" value="NZ_QOCW01000002.1"/>
</dbReference>
<evidence type="ECO:0000256" key="4">
    <source>
        <dbReference type="ARBA" id="ARBA00022475"/>
    </source>
</evidence>
<dbReference type="Pfam" id="PF14689">
    <property type="entry name" value="SPOB_a"/>
    <property type="match status" value="1"/>
</dbReference>
<dbReference type="InterPro" id="IPR013767">
    <property type="entry name" value="PAS_fold"/>
</dbReference>
<sequence>MSTHKFKLSSIIIFLVCLVVLFSLLITDLLITNTISNNIKNNLEEKAKIISRTVAQSSIVKNGLEDEVQAGAIQDYTIDIQKAADVLFIVVMDMNGIRKSHPNPDMIGKSFVGGDEKAALEGKEHISISKGTLGESLRAFTPIYNDNNKQIGAAAVGISLENVQQALNNSHKNILIGSVIGILVGIIGAVLLARYIKKILFGLEPFAIAKILEERSTMLQSVHEGIVAVDKDSTITLVNKSALRIFKKAGLSENPIGVKINDYMPSSRLDHVLETGKAQQNEELNMNGVSILVNRVPLIVNDQVIGAISTFRDKTEINQLAEQLTGVRMYADALRAQSHEFMNRLHVILGMVRMGYYDELADFIRKIVDHQHHEVGTVTKNVKDPALAGFIIGKMSYAREEQVNMTVVNEKVIPEPENKETTHELITTLGNLIDNAIESLSECTQKNLEIKLIYLEERLIIIVTDSGQGISEELLQQIFEKGFSTKGPNRGYGLYLVKQSITKLNGNLNVISNEDNGTKFIVEIPYNVRREDDD</sequence>
<keyword evidence="5" id="KW-0597">Phosphoprotein</keyword>
<dbReference type="OrthoDB" id="9792686at2"/>
<evidence type="ECO:0000256" key="8">
    <source>
        <dbReference type="ARBA" id="ARBA00022741"/>
    </source>
</evidence>
<gene>
    <name evidence="16" type="ORF">DS031_04015</name>
</gene>
<dbReference type="GO" id="GO:0005524">
    <property type="term" value="F:ATP binding"/>
    <property type="evidence" value="ECO:0007669"/>
    <property type="project" value="UniProtKB-KW"/>
</dbReference>
<keyword evidence="6 16" id="KW-0808">Transferase</keyword>
<dbReference type="Gene3D" id="3.30.450.20">
    <property type="entry name" value="PAS domain"/>
    <property type="match status" value="2"/>
</dbReference>
<evidence type="ECO:0000256" key="2">
    <source>
        <dbReference type="ARBA" id="ARBA00004651"/>
    </source>
</evidence>
<dbReference type="GO" id="GO:0006355">
    <property type="term" value="P:regulation of DNA-templated transcription"/>
    <property type="evidence" value="ECO:0007669"/>
    <property type="project" value="InterPro"/>
</dbReference>
<keyword evidence="9 16" id="KW-0418">Kinase</keyword>
<evidence type="ECO:0000256" key="10">
    <source>
        <dbReference type="ARBA" id="ARBA00022840"/>
    </source>
</evidence>
<keyword evidence="17" id="KW-1185">Reference proteome</keyword>
<dbReference type="InterPro" id="IPR004358">
    <property type="entry name" value="Sig_transdc_His_kin-like_C"/>
</dbReference>
<dbReference type="SUPFAM" id="SSF103190">
    <property type="entry name" value="Sensory domain-like"/>
    <property type="match status" value="1"/>
</dbReference>
<name>A0A366Y439_9BACI</name>
<dbReference type="InterPro" id="IPR036890">
    <property type="entry name" value="HATPase_C_sf"/>
</dbReference>
<evidence type="ECO:0000313" key="17">
    <source>
        <dbReference type="Proteomes" id="UP000253314"/>
    </source>
</evidence>
<keyword evidence="10" id="KW-0067">ATP-binding</keyword>
<evidence type="ECO:0000259" key="15">
    <source>
        <dbReference type="PROSITE" id="PS50109"/>
    </source>
</evidence>
<evidence type="ECO:0000256" key="3">
    <source>
        <dbReference type="ARBA" id="ARBA00012438"/>
    </source>
</evidence>
<protein>
    <recommendedName>
        <fullName evidence="3">histidine kinase</fullName>
        <ecNumber evidence="3">2.7.13.3</ecNumber>
    </recommendedName>
</protein>
<dbReference type="InterPro" id="IPR003594">
    <property type="entry name" value="HATPase_dom"/>
</dbReference>
<dbReference type="Pfam" id="PF17203">
    <property type="entry name" value="sCache_3_2"/>
    <property type="match status" value="1"/>
</dbReference>
<dbReference type="Pfam" id="PF00989">
    <property type="entry name" value="PAS"/>
    <property type="match status" value="1"/>
</dbReference>
<comment type="catalytic activity">
    <reaction evidence="1">
        <text>ATP + protein L-histidine = ADP + protein N-phospho-L-histidine.</text>
        <dbReference type="EC" id="2.7.13.3"/>
    </reaction>
</comment>
<evidence type="ECO:0000256" key="11">
    <source>
        <dbReference type="ARBA" id="ARBA00022989"/>
    </source>
</evidence>
<reference evidence="16 17" key="1">
    <citation type="submission" date="2018-07" db="EMBL/GenBank/DDBJ databases">
        <title>Lottiidibacillus patelloidae gen. nov., sp. nov., isolated from the intestinal tract of a marine limpet and the reclassification of B. taeanensis BH030017T, B. algicola KMM 3737T and B. hwajinpoensis SW-72T as genus Lottiidibacillus.</title>
        <authorList>
            <person name="Liu R."/>
            <person name="Huang Z."/>
        </authorList>
    </citation>
    <scope>NUCLEOTIDE SEQUENCE [LARGE SCALE GENOMIC DNA]</scope>
    <source>
        <strain evidence="16 17">BH030017</strain>
    </source>
</reference>
<dbReference type="GO" id="GO:0000155">
    <property type="term" value="F:phosphorelay sensor kinase activity"/>
    <property type="evidence" value="ECO:0007669"/>
    <property type="project" value="InterPro"/>
</dbReference>
<dbReference type="SUPFAM" id="SSF55874">
    <property type="entry name" value="ATPase domain of HSP90 chaperone/DNA topoisomerase II/histidine kinase"/>
    <property type="match status" value="1"/>
</dbReference>
<dbReference type="InterPro" id="IPR016120">
    <property type="entry name" value="Sig_transdc_His_kin_SpoOB"/>
</dbReference>
<dbReference type="SMART" id="SM00387">
    <property type="entry name" value="HATPase_c"/>
    <property type="match status" value="1"/>
</dbReference>
<dbReference type="InterPro" id="IPR005467">
    <property type="entry name" value="His_kinase_dom"/>
</dbReference>
<keyword evidence="8" id="KW-0547">Nucleotide-binding</keyword>
<dbReference type="FunFam" id="3.30.450.20:FF:000018">
    <property type="entry name" value="Sensor histidine kinase DcuS"/>
    <property type="match status" value="1"/>
</dbReference>
<dbReference type="PANTHER" id="PTHR43547">
    <property type="entry name" value="TWO-COMPONENT HISTIDINE KINASE"/>
    <property type="match status" value="1"/>
</dbReference>
<proteinExistence type="predicted"/>
<feature type="domain" description="Histidine kinase" evidence="15">
    <location>
        <begin position="424"/>
        <end position="528"/>
    </location>
</feature>
<comment type="caution">
    <text evidence="16">The sequence shown here is derived from an EMBL/GenBank/DDBJ whole genome shotgun (WGS) entry which is preliminary data.</text>
</comment>
<accession>A0A366Y439</accession>
<dbReference type="InterPro" id="IPR033463">
    <property type="entry name" value="sCache_3"/>
</dbReference>
<keyword evidence="13 14" id="KW-0472">Membrane</keyword>
<dbReference type="PANTHER" id="PTHR43547:SF10">
    <property type="entry name" value="SENSOR HISTIDINE KINASE DCUS"/>
    <property type="match status" value="1"/>
</dbReference>
<dbReference type="InterPro" id="IPR039506">
    <property type="entry name" value="SPOB_a"/>
</dbReference>
<dbReference type="GO" id="GO:0005886">
    <property type="term" value="C:plasma membrane"/>
    <property type="evidence" value="ECO:0007669"/>
    <property type="project" value="UniProtKB-SubCell"/>
</dbReference>
<keyword evidence="12" id="KW-0902">Two-component regulatory system</keyword>
<evidence type="ECO:0000256" key="14">
    <source>
        <dbReference type="SAM" id="Phobius"/>
    </source>
</evidence>
<keyword evidence="7 14" id="KW-0812">Transmembrane</keyword>
<dbReference type="InterPro" id="IPR035965">
    <property type="entry name" value="PAS-like_dom_sf"/>
</dbReference>
<evidence type="ECO:0000256" key="9">
    <source>
        <dbReference type="ARBA" id="ARBA00022777"/>
    </source>
</evidence>
<dbReference type="InterPro" id="IPR029151">
    <property type="entry name" value="Sensor-like_sf"/>
</dbReference>
<evidence type="ECO:0000256" key="13">
    <source>
        <dbReference type="ARBA" id="ARBA00023136"/>
    </source>
</evidence>
<dbReference type="NCBIfam" id="NF008298">
    <property type="entry name" value="PRK11086.1"/>
    <property type="match status" value="1"/>
</dbReference>
<dbReference type="EC" id="2.7.13.3" evidence="3"/>
<dbReference type="Gene3D" id="3.30.565.10">
    <property type="entry name" value="Histidine kinase-like ATPase, C-terminal domain"/>
    <property type="match status" value="1"/>
</dbReference>
<dbReference type="SUPFAM" id="SSF55785">
    <property type="entry name" value="PYP-like sensor domain (PAS domain)"/>
    <property type="match status" value="1"/>
</dbReference>
<keyword evidence="4" id="KW-1003">Cell membrane</keyword>
<evidence type="ECO:0000256" key="7">
    <source>
        <dbReference type="ARBA" id="ARBA00022692"/>
    </source>
</evidence>
<dbReference type="Gene3D" id="1.10.287.130">
    <property type="match status" value="1"/>
</dbReference>